<dbReference type="Proteomes" id="UP000320762">
    <property type="component" value="Unassembled WGS sequence"/>
</dbReference>
<sequence>MKSFRKSANKDSIRSQISTPLPLPGVSKPPSSILPPQKVIRALTTQRPRAAQELAFKKGDFFYVNGDVTGPDGLPWYEAHNPATGARGLVPCAMFEEFTKPSNISRMSQMGNDGFSPNSSPKVSTDQPPMPSRKSGTQIFYAVVQHDFVAERADELDAKRGDSVTVVAQSNREWFVAKPIGRLGRPGLIPVSFVEVHDPTTGKPIQDVQVLMDSGVVPRVEDWKKKMYSYKQNSIALGVLDGPLARQSQSVPSTPYGHPQPPTQLPQPHHENGSHHPRHQSQPSQSQRDNYFPSSPPTQYPDDPPQEPEVAPVDPLPEGLLLKAECVSFHFEMEEYWFRVDAIFQPYPRPGSNSLPPAKQLVLFRVYNDFYDFQVGLLAAFPREAGREGDERVLPFMPGPAAHVDNELTQTRREELNEYLHQLCGLSTVGARHVVEHVSVREFLALKPGDVESEQEPRYDELEEIDSYRQNDYDINDQMQRLRVDDQYAQDDYDDGYASQSQRAVPDRHQSSQQQRHPYAQRTPSSDNLRMYAHVQNHQRNGSQSSLGRHHPDSRATSPTLEGGQSHTQPMKWSGSSSTAASSRRSEGSSGTRSRSQSVAASTAPPISAGNPSPAFIKIKIFDRISDDLVAIRVHPQVSLVELTQKIEARLGGDVQVLHYRADQQDITINSDDELRAWVESTDKYVLYAD</sequence>
<feature type="compositionally biased region" description="Polar residues" evidence="4">
    <location>
        <begin position="105"/>
        <end position="127"/>
    </location>
</feature>
<keyword evidence="1 3" id="KW-0728">SH3 domain</keyword>
<dbReference type="InterPro" id="IPR001452">
    <property type="entry name" value="SH3_domain"/>
</dbReference>
<dbReference type="Gene3D" id="3.10.20.90">
    <property type="entry name" value="Phosphatidylinositol 3-kinase Catalytic Subunit, Chain A, domain 1"/>
    <property type="match status" value="1"/>
</dbReference>
<evidence type="ECO:0000256" key="2">
    <source>
        <dbReference type="ARBA" id="ARBA00022737"/>
    </source>
</evidence>
<dbReference type="PANTHER" id="PTHR15706:SF2">
    <property type="entry name" value="SH3 AND PX DOMAIN-CONTAINING PROTEIN 2A"/>
    <property type="match status" value="1"/>
</dbReference>
<feature type="region of interest" description="Disordered" evidence="4">
    <location>
        <begin position="246"/>
        <end position="314"/>
    </location>
</feature>
<dbReference type="SUPFAM" id="SSF50044">
    <property type="entry name" value="SH3-domain"/>
    <property type="match status" value="2"/>
</dbReference>
<evidence type="ECO:0008006" key="9">
    <source>
        <dbReference type="Google" id="ProtNLM"/>
    </source>
</evidence>
<dbReference type="PROSITE" id="PS50195">
    <property type="entry name" value="PX"/>
    <property type="match status" value="1"/>
</dbReference>
<dbReference type="SMART" id="SM00326">
    <property type="entry name" value="SH3"/>
    <property type="match status" value="2"/>
</dbReference>
<dbReference type="Pfam" id="PF00787">
    <property type="entry name" value="PX"/>
    <property type="match status" value="1"/>
</dbReference>
<evidence type="ECO:0000313" key="8">
    <source>
        <dbReference type="Proteomes" id="UP000320762"/>
    </source>
</evidence>
<dbReference type="CDD" id="cd11878">
    <property type="entry name" value="SH3_Bem1p_1"/>
    <property type="match status" value="1"/>
</dbReference>
<evidence type="ECO:0000256" key="1">
    <source>
        <dbReference type="ARBA" id="ARBA00022443"/>
    </source>
</evidence>
<evidence type="ECO:0000256" key="4">
    <source>
        <dbReference type="SAM" id="MobiDB-lite"/>
    </source>
</evidence>
<dbReference type="InterPro" id="IPR051228">
    <property type="entry name" value="NADPH_Oxidase/PX-Domain"/>
</dbReference>
<accession>A0A550CUK4</accession>
<dbReference type="PANTHER" id="PTHR15706">
    <property type="entry name" value="SH3 MULTIPLE DOMAIN"/>
    <property type="match status" value="1"/>
</dbReference>
<feature type="region of interest" description="Disordered" evidence="4">
    <location>
        <begin position="492"/>
        <end position="526"/>
    </location>
</feature>
<protein>
    <recommendedName>
        <fullName evidence="9">SH3 domain-containing protein</fullName>
    </recommendedName>
</protein>
<name>A0A550CUK4_9AGAR</name>
<feature type="region of interest" description="Disordered" evidence="4">
    <location>
        <begin position="105"/>
        <end position="134"/>
    </location>
</feature>
<dbReference type="InterPro" id="IPR001683">
    <property type="entry name" value="PX_dom"/>
</dbReference>
<feature type="domain" description="PX" evidence="6">
    <location>
        <begin position="316"/>
        <end position="451"/>
    </location>
</feature>
<dbReference type="InterPro" id="IPR036871">
    <property type="entry name" value="PX_dom_sf"/>
</dbReference>
<dbReference type="InterPro" id="IPR035548">
    <property type="entry name" value="Bem1/Scd2_SH3_1"/>
</dbReference>
<dbReference type="InterPro" id="IPR036028">
    <property type="entry name" value="SH3-like_dom_sf"/>
</dbReference>
<dbReference type="STRING" id="97359.A0A550CUK4"/>
<dbReference type="AlphaFoldDB" id="A0A550CUK4"/>
<feature type="region of interest" description="Disordered" evidence="4">
    <location>
        <begin position="538"/>
        <end position="610"/>
    </location>
</feature>
<dbReference type="PROSITE" id="PS50002">
    <property type="entry name" value="SH3"/>
    <property type="match status" value="2"/>
</dbReference>
<feature type="domain" description="SH3" evidence="5">
    <location>
        <begin position="35"/>
        <end position="100"/>
    </location>
</feature>
<feature type="compositionally biased region" description="Pro residues" evidence="4">
    <location>
        <begin position="294"/>
        <end position="303"/>
    </location>
</feature>
<dbReference type="SUPFAM" id="SSF64268">
    <property type="entry name" value="PX domain"/>
    <property type="match status" value="1"/>
</dbReference>
<evidence type="ECO:0000313" key="7">
    <source>
        <dbReference type="EMBL" id="TRM68472.1"/>
    </source>
</evidence>
<dbReference type="OrthoDB" id="548867at2759"/>
<comment type="caution">
    <text evidence="7">The sequence shown here is derived from an EMBL/GenBank/DDBJ whole genome shotgun (WGS) entry which is preliminary data.</text>
</comment>
<evidence type="ECO:0000259" key="5">
    <source>
        <dbReference type="PROSITE" id="PS50002"/>
    </source>
</evidence>
<evidence type="ECO:0000259" key="6">
    <source>
        <dbReference type="PROSITE" id="PS50195"/>
    </source>
</evidence>
<proteinExistence type="predicted"/>
<keyword evidence="8" id="KW-1185">Reference proteome</keyword>
<feature type="domain" description="SH3" evidence="5">
    <location>
        <begin position="137"/>
        <end position="199"/>
    </location>
</feature>
<organism evidence="7 8">
    <name type="scientific">Schizophyllum amplum</name>
    <dbReference type="NCBI Taxonomy" id="97359"/>
    <lineage>
        <taxon>Eukaryota</taxon>
        <taxon>Fungi</taxon>
        <taxon>Dikarya</taxon>
        <taxon>Basidiomycota</taxon>
        <taxon>Agaricomycotina</taxon>
        <taxon>Agaricomycetes</taxon>
        <taxon>Agaricomycetidae</taxon>
        <taxon>Agaricales</taxon>
        <taxon>Schizophyllaceae</taxon>
        <taxon>Schizophyllum</taxon>
    </lineage>
</organism>
<gene>
    <name evidence="7" type="ORF">BD626DRAFT_425338</name>
</gene>
<dbReference type="GO" id="GO:0035091">
    <property type="term" value="F:phosphatidylinositol binding"/>
    <property type="evidence" value="ECO:0007669"/>
    <property type="project" value="InterPro"/>
</dbReference>
<dbReference type="Gene3D" id="2.30.30.40">
    <property type="entry name" value="SH3 Domains"/>
    <property type="match status" value="2"/>
</dbReference>
<dbReference type="GO" id="GO:0005737">
    <property type="term" value="C:cytoplasm"/>
    <property type="evidence" value="ECO:0007669"/>
    <property type="project" value="TreeGrafter"/>
</dbReference>
<dbReference type="SMART" id="SM00312">
    <property type="entry name" value="PX"/>
    <property type="match status" value="1"/>
</dbReference>
<feature type="compositionally biased region" description="Polar residues" evidence="4">
    <location>
        <begin position="511"/>
        <end position="526"/>
    </location>
</feature>
<dbReference type="Pfam" id="PF00018">
    <property type="entry name" value="SH3_1"/>
    <property type="match status" value="2"/>
</dbReference>
<reference evidence="7 8" key="1">
    <citation type="journal article" date="2019" name="New Phytol.">
        <title>Comparative genomics reveals unique wood-decay strategies and fruiting body development in the Schizophyllaceae.</title>
        <authorList>
            <person name="Almasi E."/>
            <person name="Sahu N."/>
            <person name="Krizsan K."/>
            <person name="Balint B."/>
            <person name="Kovacs G.M."/>
            <person name="Kiss B."/>
            <person name="Cseklye J."/>
            <person name="Drula E."/>
            <person name="Henrissat B."/>
            <person name="Nagy I."/>
            <person name="Chovatia M."/>
            <person name="Adam C."/>
            <person name="LaButti K."/>
            <person name="Lipzen A."/>
            <person name="Riley R."/>
            <person name="Grigoriev I.V."/>
            <person name="Nagy L.G."/>
        </authorList>
    </citation>
    <scope>NUCLEOTIDE SEQUENCE [LARGE SCALE GENOMIC DNA]</scope>
    <source>
        <strain evidence="7 8">NL-1724</strain>
    </source>
</reference>
<feature type="region of interest" description="Disordered" evidence="4">
    <location>
        <begin position="1"/>
        <end position="35"/>
    </location>
</feature>
<keyword evidence="2" id="KW-0677">Repeat</keyword>
<evidence type="ECO:0000256" key="3">
    <source>
        <dbReference type="PROSITE-ProRule" id="PRU00192"/>
    </source>
</evidence>
<dbReference type="CDD" id="cd06890">
    <property type="entry name" value="PX_Bem1p"/>
    <property type="match status" value="1"/>
</dbReference>
<dbReference type="Gene3D" id="3.30.1520.10">
    <property type="entry name" value="Phox-like domain"/>
    <property type="match status" value="1"/>
</dbReference>
<feature type="compositionally biased region" description="Polar residues" evidence="4">
    <location>
        <begin position="555"/>
        <end position="571"/>
    </location>
</feature>
<dbReference type="EMBL" id="VDMD01000002">
    <property type="protein sequence ID" value="TRM68472.1"/>
    <property type="molecule type" value="Genomic_DNA"/>
</dbReference>
<dbReference type="InterPro" id="IPR035549">
    <property type="entry name" value="Bem1/Scd2_SH3_2"/>
</dbReference>
<dbReference type="InterPro" id="IPR035550">
    <property type="entry name" value="Bem1/Scd2_PX"/>
</dbReference>
<feature type="compositionally biased region" description="Low complexity" evidence="4">
    <location>
        <begin position="574"/>
        <end position="598"/>
    </location>
</feature>
<dbReference type="SUPFAM" id="SSF54277">
    <property type="entry name" value="CAD &amp; PB1 domains"/>
    <property type="match status" value="1"/>
</dbReference>
<feature type="compositionally biased region" description="Polar residues" evidence="4">
    <location>
        <begin position="538"/>
        <end position="547"/>
    </location>
</feature>
<dbReference type="CDD" id="cd11879">
    <property type="entry name" value="SH3_Bem1p_2"/>
    <property type="match status" value="1"/>
</dbReference>